<organism evidence="1 2">
    <name type="scientific">Dendrothele bispora (strain CBS 962.96)</name>
    <dbReference type="NCBI Taxonomy" id="1314807"/>
    <lineage>
        <taxon>Eukaryota</taxon>
        <taxon>Fungi</taxon>
        <taxon>Dikarya</taxon>
        <taxon>Basidiomycota</taxon>
        <taxon>Agaricomycotina</taxon>
        <taxon>Agaricomycetes</taxon>
        <taxon>Agaricomycetidae</taxon>
        <taxon>Agaricales</taxon>
        <taxon>Agaricales incertae sedis</taxon>
        <taxon>Dendrothele</taxon>
    </lineage>
</organism>
<dbReference type="OrthoDB" id="2836053at2759"/>
<gene>
    <name evidence="1" type="ORF">K435DRAFT_785841</name>
</gene>
<dbReference type="EMBL" id="ML180024">
    <property type="protein sequence ID" value="THU79449.1"/>
    <property type="molecule type" value="Genomic_DNA"/>
</dbReference>
<sequence length="373" mass="42304">MSVLPSNSSRSLQFPTEILEKIVREYWALPLSTQERVLFMRDSMVVNSTWMSLYMRASCTDVHIPNSRYFLRLLNILRGDSAIYNTFAPGLHDTFCRSITFRSDHKSGPLGMSAMIQFFSENINRLPHLRRFSFELVDQTLEAVFPTCTPIHFPPSITTLEVFFYYSQSTEDALLDVQPWGLETGSLPSIHTLRVYGASAGDMGDLLQACNHVRVYDSDVSLPELRERLARGMMLKAQRFEHRMKLMSDRFAQDVAQASLDDEIGMKRLIDEGTDEEILEAVGAHQVGDVPGILIELRSELAILLAKEQRGEVDTLARGFVEKAIRVCEKAVRKSWIRRTASRVISKISGIRADMKSKSKSLCKSRVGLLNFN</sequence>
<name>A0A4S8KUC1_DENBC</name>
<evidence type="ECO:0000313" key="1">
    <source>
        <dbReference type="EMBL" id="THU79449.1"/>
    </source>
</evidence>
<proteinExistence type="predicted"/>
<protein>
    <submittedName>
        <fullName evidence="1">Uncharacterized protein</fullName>
    </submittedName>
</protein>
<dbReference type="AlphaFoldDB" id="A0A4S8KUC1"/>
<dbReference type="Proteomes" id="UP000297245">
    <property type="component" value="Unassembled WGS sequence"/>
</dbReference>
<accession>A0A4S8KUC1</accession>
<keyword evidence="2" id="KW-1185">Reference proteome</keyword>
<reference evidence="1 2" key="1">
    <citation type="journal article" date="2019" name="Nat. Ecol. Evol.">
        <title>Megaphylogeny resolves global patterns of mushroom evolution.</title>
        <authorList>
            <person name="Varga T."/>
            <person name="Krizsan K."/>
            <person name="Foldi C."/>
            <person name="Dima B."/>
            <person name="Sanchez-Garcia M."/>
            <person name="Sanchez-Ramirez S."/>
            <person name="Szollosi G.J."/>
            <person name="Szarkandi J.G."/>
            <person name="Papp V."/>
            <person name="Albert L."/>
            <person name="Andreopoulos W."/>
            <person name="Angelini C."/>
            <person name="Antonin V."/>
            <person name="Barry K.W."/>
            <person name="Bougher N.L."/>
            <person name="Buchanan P."/>
            <person name="Buyck B."/>
            <person name="Bense V."/>
            <person name="Catcheside P."/>
            <person name="Chovatia M."/>
            <person name="Cooper J."/>
            <person name="Damon W."/>
            <person name="Desjardin D."/>
            <person name="Finy P."/>
            <person name="Geml J."/>
            <person name="Haridas S."/>
            <person name="Hughes K."/>
            <person name="Justo A."/>
            <person name="Karasinski D."/>
            <person name="Kautmanova I."/>
            <person name="Kiss B."/>
            <person name="Kocsube S."/>
            <person name="Kotiranta H."/>
            <person name="LaButti K.M."/>
            <person name="Lechner B.E."/>
            <person name="Liimatainen K."/>
            <person name="Lipzen A."/>
            <person name="Lukacs Z."/>
            <person name="Mihaltcheva S."/>
            <person name="Morgado L.N."/>
            <person name="Niskanen T."/>
            <person name="Noordeloos M.E."/>
            <person name="Ohm R.A."/>
            <person name="Ortiz-Santana B."/>
            <person name="Ovrebo C."/>
            <person name="Racz N."/>
            <person name="Riley R."/>
            <person name="Savchenko A."/>
            <person name="Shiryaev A."/>
            <person name="Soop K."/>
            <person name="Spirin V."/>
            <person name="Szebenyi C."/>
            <person name="Tomsovsky M."/>
            <person name="Tulloss R.E."/>
            <person name="Uehling J."/>
            <person name="Grigoriev I.V."/>
            <person name="Vagvolgyi C."/>
            <person name="Papp T."/>
            <person name="Martin F.M."/>
            <person name="Miettinen O."/>
            <person name="Hibbett D.S."/>
            <person name="Nagy L.G."/>
        </authorList>
    </citation>
    <scope>NUCLEOTIDE SEQUENCE [LARGE SCALE GENOMIC DNA]</scope>
    <source>
        <strain evidence="1 2">CBS 962.96</strain>
    </source>
</reference>
<evidence type="ECO:0000313" key="2">
    <source>
        <dbReference type="Proteomes" id="UP000297245"/>
    </source>
</evidence>